<evidence type="ECO:0000313" key="7">
    <source>
        <dbReference type="EMBL" id="KAF4455515.1"/>
    </source>
</evidence>
<dbReference type="GO" id="GO:0008237">
    <property type="term" value="F:metallopeptidase activity"/>
    <property type="evidence" value="ECO:0007669"/>
    <property type="project" value="UniProtKB-KW"/>
</dbReference>
<dbReference type="PANTHER" id="PTHR15910:SF1">
    <property type="entry name" value="ARCHAEMETZINCIN-2"/>
    <property type="match status" value="1"/>
</dbReference>
<dbReference type="AlphaFoldDB" id="A0A8H4KQD9"/>
<gene>
    <name evidence="7" type="ORF">F53441_2177</name>
</gene>
<dbReference type="GO" id="GO:0006508">
    <property type="term" value="P:proteolysis"/>
    <property type="evidence" value="ECO:0007669"/>
    <property type="project" value="UniProtKB-KW"/>
</dbReference>
<keyword evidence="2" id="KW-0645">Protease</keyword>
<evidence type="ECO:0008006" key="9">
    <source>
        <dbReference type="Google" id="ProtNLM"/>
    </source>
</evidence>
<dbReference type="EMBL" id="JAADJG010000089">
    <property type="protein sequence ID" value="KAF4455515.1"/>
    <property type="molecule type" value="Genomic_DNA"/>
</dbReference>
<dbReference type="PANTHER" id="PTHR15910">
    <property type="entry name" value="ARCHAEMETZINCIN"/>
    <property type="match status" value="1"/>
</dbReference>
<name>A0A8H4KQD9_9HYPO</name>
<dbReference type="CDD" id="cd11375">
    <property type="entry name" value="Peptidase_M54"/>
    <property type="match status" value="1"/>
</dbReference>
<accession>A0A8H4KQD9</accession>
<dbReference type="GO" id="GO:0046872">
    <property type="term" value="F:metal ion binding"/>
    <property type="evidence" value="ECO:0007669"/>
    <property type="project" value="UniProtKB-KW"/>
</dbReference>
<comment type="caution">
    <text evidence="7">The sequence shown here is derived from an EMBL/GenBank/DDBJ whole genome shotgun (WGS) entry which is preliminary data.</text>
</comment>
<keyword evidence="6" id="KW-0482">Metalloprotease</keyword>
<keyword evidence="4" id="KW-0378">Hydrolase</keyword>
<keyword evidence="8" id="KW-1185">Reference proteome</keyword>
<dbReference type="SUPFAM" id="SSF55486">
    <property type="entry name" value="Metalloproteases ('zincins'), catalytic domain"/>
    <property type="match status" value="2"/>
</dbReference>
<evidence type="ECO:0000313" key="8">
    <source>
        <dbReference type="Proteomes" id="UP000605986"/>
    </source>
</evidence>
<evidence type="ECO:0000256" key="5">
    <source>
        <dbReference type="ARBA" id="ARBA00022833"/>
    </source>
</evidence>
<evidence type="ECO:0000256" key="3">
    <source>
        <dbReference type="ARBA" id="ARBA00022723"/>
    </source>
</evidence>
<protein>
    <recommendedName>
        <fullName evidence="9">Archaemetzincin-2</fullName>
    </recommendedName>
</protein>
<dbReference type="Pfam" id="PF07998">
    <property type="entry name" value="Peptidase_M54"/>
    <property type="match status" value="1"/>
</dbReference>
<proteinExistence type="predicted"/>
<dbReference type="InterPro" id="IPR012962">
    <property type="entry name" value="Pept_M54_archaemetzincn"/>
</dbReference>
<dbReference type="Gene3D" id="3.40.390.10">
    <property type="entry name" value="Collagenase (Catalytic Domain)"/>
    <property type="match status" value="1"/>
</dbReference>
<keyword evidence="3" id="KW-0479">Metal-binding</keyword>
<dbReference type="OrthoDB" id="2365600at2759"/>
<evidence type="ECO:0000256" key="2">
    <source>
        <dbReference type="ARBA" id="ARBA00022670"/>
    </source>
</evidence>
<comment type="cofactor">
    <cofactor evidence="1">
        <name>Zn(2+)</name>
        <dbReference type="ChEBI" id="CHEBI:29105"/>
    </cofactor>
</comment>
<keyword evidence="5" id="KW-0862">Zinc</keyword>
<evidence type="ECO:0000256" key="4">
    <source>
        <dbReference type="ARBA" id="ARBA00022801"/>
    </source>
</evidence>
<evidence type="ECO:0000256" key="6">
    <source>
        <dbReference type="ARBA" id="ARBA00023049"/>
    </source>
</evidence>
<reference evidence="7" key="1">
    <citation type="submission" date="2020-01" db="EMBL/GenBank/DDBJ databases">
        <title>Identification and distribution of gene clusters putatively required for synthesis of sphingolipid metabolism inhibitors in phylogenetically diverse species of the filamentous fungus Fusarium.</title>
        <authorList>
            <person name="Kim H.-S."/>
            <person name="Busman M."/>
            <person name="Brown D.W."/>
            <person name="Divon H."/>
            <person name="Uhlig S."/>
            <person name="Proctor R.H."/>
        </authorList>
    </citation>
    <scope>NUCLEOTIDE SEQUENCE</scope>
    <source>
        <strain evidence="7">NRRL 53441</strain>
    </source>
</reference>
<dbReference type="Proteomes" id="UP000605986">
    <property type="component" value="Unassembled WGS sequence"/>
</dbReference>
<evidence type="ECO:0000256" key="1">
    <source>
        <dbReference type="ARBA" id="ARBA00001947"/>
    </source>
</evidence>
<sequence>MVKCPHHSLYIDCSPAAEDAGFKRPPINKRLAAITQTGRRARGVPVPEEEAMNDPWTLPGPLVLPDDDLALDPDDNGQGFKEWHDMGPAGNRNQVTARKRKLYVILPPTVHKDMEEMMKDWHKPVLLKSATIPGLDKWTSSSPQIDDMLSYLRAFYCPMEVIKSPLIFTWRPWQETSKAKTRSRTAPNTIRIGLETPGKPETYAVRCRPSLDGRARMQAHLGDVTDALLARMPSDAFSVVMLTDLDLYEDEDDDFTVGRSWGRSRVSIVSSFRYNPSLDVSAGIDRAHMWPNSHCKAFVDEQCSIAGIEQTRPAKRTKQSNNETHGKPPADCALGIAAQAAKRLPKLATRDELASYWFARLGVTTSHEIGHCFGFAHCPYYACVMQGVSSIRQDGQVPPYLCPICSAKLAWELGPLLPIAGSRVEKQQAWVGQQYMALKEFCGRWSHVPPFAGFEAWLGKRLEDMKEKEKENAAEKPEREVIVID</sequence>
<dbReference type="InterPro" id="IPR024079">
    <property type="entry name" value="MetalloPept_cat_dom_sf"/>
</dbReference>
<organism evidence="7 8">
    <name type="scientific">Fusarium austroafricanum</name>
    <dbReference type="NCBI Taxonomy" id="2364996"/>
    <lineage>
        <taxon>Eukaryota</taxon>
        <taxon>Fungi</taxon>
        <taxon>Dikarya</taxon>
        <taxon>Ascomycota</taxon>
        <taxon>Pezizomycotina</taxon>
        <taxon>Sordariomycetes</taxon>
        <taxon>Hypocreomycetidae</taxon>
        <taxon>Hypocreales</taxon>
        <taxon>Nectriaceae</taxon>
        <taxon>Fusarium</taxon>
        <taxon>Fusarium concolor species complex</taxon>
    </lineage>
</organism>